<evidence type="ECO:0000313" key="3">
    <source>
        <dbReference type="Proteomes" id="UP001189429"/>
    </source>
</evidence>
<evidence type="ECO:0000313" key="2">
    <source>
        <dbReference type="EMBL" id="CAK0873032.1"/>
    </source>
</evidence>
<comment type="caution">
    <text evidence="2">The sequence shown here is derived from an EMBL/GenBank/DDBJ whole genome shotgun (WGS) entry which is preliminary data.</text>
</comment>
<protein>
    <submittedName>
        <fullName evidence="2">Uncharacterized protein</fullName>
    </submittedName>
</protein>
<sequence length="122" mass="13145">MHCRASAAAAADSPSEARRQPGRAAPEQFSICSPVESAPSPLFPSGWLSLPDSLLAPEALSASAMAQRQQLKLQVQEMRSSMESKRRELSKQRQRQAAHLEELEGLLRRGRGASGGAPERGP</sequence>
<evidence type="ECO:0000256" key="1">
    <source>
        <dbReference type="SAM" id="MobiDB-lite"/>
    </source>
</evidence>
<feature type="region of interest" description="Disordered" evidence="1">
    <location>
        <begin position="1"/>
        <end position="28"/>
    </location>
</feature>
<keyword evidence="3" id="KW-1185">Reference proteome</keyword>
<gene>
    <name evidence="2" type="ORF">PCOR1329_LOCUS58338</name>
</gene>
<proteinExistence type="predicted"/>
<feature type="compositionally biased region" description="Basic and acidic residues" evidence="1">
    <location>
        <begin position="98"/>
        <end position="107"/>
    </location>
</feature>
<reference evidence="2" key="1">
    <citation type="submission" date="2023-10" db="EMBL/GenBank/DDBJ databases">
        <authorList>
            <person name="Chen Y."/>
            <person name="Shah S."/>
            <person name="Dougan E. K."/>
            <person name="Thang M."/>
            <person name="Chan C."/>
        </authorList>
    </citation>
    <scope>NUCLEOTIDE SEQUENCE [LARGE SCALE GENOMIC DNA]</scope>
</reference>
<dbReference type="EMBL" id="CAUYUJ010017231">
    <property type="protein sequence ID" value="CAK0873032.1"/>
    <property type="molecule type" value="Genomic_DNA"/>
</dbReference>
<accession>A0ABN9VKZ2</accession>
<organism evidence="2 3">
    <name type="scientific">Prorocentrum cordatum</name>
    <dbReference type="NCBI Taxonomy" id="2364126"/>
    <lineage>
        <taxon>Eukaryota</taxon>
        <taxon>Sar</taxon>
        <taxon>Alveolata</taxon>
        <taxon>Dinophyceae</taxon>
        <taxon>Prorocentrales</taxon>
        <taxon>Prorocentraceae</taxon>
        <taxon>Prorocentrum</taxon>
    </lineage>
</organism>
<feature type="compositionally biased region" description="Low complexity" evidence="1">
    <location>
        <begin position="1"/>
        <end position="14"/>
    </location>
</feature>
<name>A0ABN9VKZ2_9DINO</name>
<feature type="non-terminal residue" evidence="2">
    <location>
        <position position="122"/>
    </location>
</feature>
<feature type="compositionally biased region" description="Basic and acidic residues" evidence="1">
    <location>
        <begin position="80"/>
        <end position="91"/>
    </location>
</feature>
<feature type="region of interest" description="Disordered" evidence="1">
    <location>
        <begin position="73"/>
        <end position="122"/>
    </location>
</feature>
<dbReference type="Proteomes" id="UP001189429">
    <property type="component" value="Unassembled WGS sequence"/>
</dbReference>